<dbReference type="PANTHER" id="PTHR15503">
    <property type="entry name" value="LDOC1 RELATED"/>
    <property type="match status" value="1"/>
</dbReference>
<dbReference type="PANTHER" id="PTHR15503:SF22">
    <property type="entry name" value="TRANSPOSON TY3-I GAG POLYPROTEIN"/>
    <property type="match status" value="1"/>
</dbReference>
<name>A0A0W0G9V6_MONRR</name>
<dbReference type="Pfam" id="PF13975">
    <property type="entry name" value="gag-asp_proteas"/>
    <property type="match status" value="1"/>
</dbReference>
<dbReference type="CDD" id="cd00303">
    <property type="entry name" value="retropepsin_like"/>
    <property type="match status" value="1"/>
</dbReference>
<dbReference type="AlphaFoldDB" id="A0A0W0G9V6"/>
<protein>
    <recommendedName>
        <fullName evidence="3">Pro-pol protein</fullName>
    </recommendedName>
</protein>
<comment type="caution">
    <text evidence="1">The sequence shown here is derived from an EMBL/GenBank/DDBJ whole genome shotgun (WGS) entry which is preliminary data.</text>
</comment>
<gene>
    <name evidence="1" type="ORF">WG66_2123</name>
</gene>
<reference evidence="1 2" key="1">
    <citation type="submission" date="2015-12" db="EMBL/GenBank/DDBJ databases">
        <title>Draft genome sequence of Moniliophthora roreri, the causal agent of frosty pod rot of cacao.</title>
        <authorList>
            <person name="Aime M.C."/>
            <person name="Diaz-Valderrama J.R."/>
            <person name="Kijpornyongpan T."/>
            <person name="Phillips-Mora W."/>
        </authorList>
    </citation>
    <scope>NUCLEOTIDE SEQUENCE [LARGE SCALE GENOMIC DNA]</scope>
    <source>
        <strain evidence="1 2">MCA 2952</strain>
    </source>
</reference>
<dbReference type="InterPro" id="IPR032567">
    <property type="entry name" value="RTL1-rel"/>
</dbReference>
<proteinExistence type="predicted"/>
<dbReference type="SUPFAM" id="SSF50630">
    <property type="entry name" value="Acid proteases"/>
    <property type="match status" value="1"/>
</dbReference>
<organism evidence="1 2">
    <name type="scientific">Moniliophthora roreri</name>
    <name type="common">Frosty pod rot fungus</name>
    <name type="synonym">Monilia roreri</name>
    <dbReference type="NCBI Taxonomy" id="221103"/>
    <lineage>
        <taxon>Eukaryota</taxon>
        <taxon>Fungi</taxon>
        <taxon>Dikarya</taxon>
        <taxon>Basidiomycota</taxon>
        <taxon>Agaricomycotina</taxon>
        <taxon>Agaricomycetes</taxon>
        <taxon>Agaricomycetidae</taxon>
        <taxon>Agaricales</taxon>
        <taxon>Marasmiineae</taxon>
        <taxon>Marasmiaceae</taxon>
        <taxon>Moniliophthora</taxon>
    </lineage>
</organism>
<dbReference type="Gene3D" id="2.40.70.10">
    <property type="entry name" value="Acid Proteases"/>
    <property type="match status" value="1"/>
</dbReference>
<dbReference type="Proteomes" id="UP000054988">
    <property type="component" value="Unassembled WGS sequence"/>
</dbReference>
<evidence type="ECO:0008006" key="3">
    <source>
        <dbReference type="Google" id="ProtNLM"/>
    </source>
</evidence>
<evidence type="ECO:0000313" key="1">
    <source>
        <dbReference type="EMBL" id="KTB45301.1"/>
    </source>
</evidence>
<evidence type="ECO:0000313" key="2">
    <source>
        <dbReference type="Proteomes" id="UP000054988"/>
    </source>
</evidence>
<dbReference type="EMBL" id="LATX01000729">
    <property type="protein sequence ID" value="KTB45301.1"/>
    <property type="molecule type" value="Genomic_DNA"/>
</dbReference>
<accession>A0A0W0G9V6</accession>
<dbReference type="InterPro" id="IPR021109">
    <property type="entry name" value="Peptidase_aspartic_dom_sf"/>
</dbReference>
<sequence length="233" mass="26780">MHIPLTYNNGTEIIEGKALIDSGAGGHFISEEEAQKTKKPWNKLTKPIKVYNVDGTQNKIGWITHTITVDISIGDREMTETLFISGLGPERMILGLPWLQDHNPDIDWITGVIRFRPRRKVMIRRLIKHFSGILDRAEDEEVIIQSFIRGEEDSDEIRINAKLSTSQVLAQAHEVKSKSLEELIPPYLSDYTDRFEKKKSKRFPPSRPYNHAIDLKPDFKPQDCKVYSLSPKE</sequence>